<evidence type="ECO:0000256" key="9">
    <source>
        <dbReference type="SAM" id="Phobius"/>
    </source>
</evidence>
<feature type="transmembrane region" description="Helical" evidence="9">
    <location>
        <begin position="321"/>
        <end position="341"/>
    </location>
</feature>
<name>A0A6J6DEI8_9ZZZZ</name>
<dbReference type="GO" id="GO:0005886">
    <property type="term" value="C:plasma membrane"/>
    <property type="evidence" value="ECO:0007669"/>
    <property type="project" value="UniProtKB-SubCell"/>
</dbReference>
<dbReference type="EMBL" id="CAEZTQ010000001">
    <property type="protein sequence ID" value="CAB4562470.1"/>
    <property type="molecule type" value="Genomic_DNA"/>
</dbReference>
<evidence type="ECO:0000256" key="8">
    <source>
        <dbReference type="ARBA" id="ARBA00023136"/>
    </source>
</evidence>
<sequence length="457" mass="48800">MMQMSFLCFLRRVAIFVGLTVGLSLLFSAQTALAHNAFDESSPKDGEVVTAPLSEWVISFTNNVPLNSASAEVINSDGVRTPLSNPTHGDSEKIVRYSLPENLSGEVSARWRLVSTDGHVVSGRVQFTITTGLVSNSAPTMLPPQGSSTTDAPNNAQVQSSSFLGFAQEPIRWALRLTGYGALFLFGGLLFAQFNFAQGILHDPKSILLARGSALALTIVPAVQGLQFVSDLNNSSIFSAIFSINDALSSTPGSMFLLRAISGGAFIYLIAQRSLHNFSTTFTKLASVNALVYLTTLSYTGHARSFGAPWLGVPVDIAHTAASAVWLGGLAVLIVLVAPHLESEKLLSAFQRFGDVAKFSVITIIVTGVIQTLRLHSGITTLFTSSHGQILLLKLLAVSLMLKVGDINRRRLIRYTASPSVALERKRALLVRASYTEAAIGAMVVSITAALVTATFN</sequence>
<evidence type="ECO:0000256" key="1">
    <source>
        <dbReference type="ARBA" id="ARBA00004651"/>
    </source>
</evidence>
<proteinExistence type="predicted"/>
<dbReference type="SUPFAM" id="SSF81296">
    <property type="entry name" value="E set domains"/>
    <property type="match status" value="1"/>
</dbReference>
<keyword evidence="6 9" id="KW-1133">Transmembrane helix</keyword>
<dbReference type="InterPro" id="IPR032694">
    <property type="entry name" value="CopC/D"/>
</dbReference>
<dbReference type="GO" id="GO:0006825">
    <property type="term" value="P:copper ion transport"/>
    <property type="evidence" value="ECO:0007669"/>
    <property type="project" value="InterPro"/>
</dbReference>
<feature type="transmembrane region" description="Helical" evidence="9">
    <location>
        <begin position="173"/>
        <end position="196"/>
    </location>
</feature>
<keyword evidence="3 9" id="KW-0812">Transmembrane</keyword>
<dbReference type="Pfam" id="PF04234">
    <property type="entry name" value="CopC"/>
    <property type="match status" value="1"/>
</dbReference>
<evidence type="ECO:0000256" key="3">
    <source>
        <dbReference type="ARBA" id="ARBA00022692"/>
    </source>
</evidence>
<dbReference type="GO" id="GO:0042597">
    <property type="term" value="C:periplasmic space"/>
    <property type="evidence" value="ECO:0007669"/>
    <property type="project" value="InterPro"/>
</dbReference>
<keyword evidence="8 9" id="KW-0472">Membrane</keyword>
<dbReference type="PANTHER" id="PTHR34820">
    <property type="entry name" value="INNER MEMBRANE PROTEIN YEBZ"/>
    <property type="match status" value="1"/>
</dbReference>
<evidence type="ECO:0000256" key="4">
    <source>
        <dbReference type="ARBA" id="ARBA00022723"/>
    </source>
</evidence>
<keyword evidence="7" id="KW-0186">Copper</keyword>
<feature type="domain" description="Copper resistance protein D" evidence="11">
    <location>
        <begin position="349"/>
        <end position="451"/>
    </location>
</feature>
<evidence type="ECO:0000259" key="11">
    <source>
        <dbReference type="Pfam" id="PF05425"/>
    </source>
</evidence>
<feature type="transmembrane region" description="Helical" evidence="9">
    <location>
        <begin position="435"/>
        <end position="456"/>
    </location>
</feature>
<evidence type="ECO:0000259" key="10">
    <source>
        <dbReference type="Pfam" id="PF04234"/>
    </source>
</evidence>
<protein>
    <submittedName>
        <fullName evidence="12">Unannotated protein</fullName>
    </submittedName>
</protein>
<dbReference type="GO" id="GO:0046688">
    <property type="term" value="P:response to copper ion"/>
    <property type="evidence" value="ECO:0007669"/>
    <property type="project" value="InterPro"/>
</dbReference>
<reference evidence="12" key="1">
    <citation type="submission" date="2020-05" db="EMBL/GenBank/DDBJ databases">
        <authorList>
            <person name="Chiriac C."/>
            <person name="Salcher M."/>
            <person name="Ghai R."/>
            <person name="Kavagutti S V."/>
        </authorList>
    </citation>
    <scope>NUCLEOTIDE SEQUENCE</scope>
</reference>
<keyword evidence="4" id="KW-0479">Metal-binding</keyword>
<dbReference type="InterPro" id="IPR008457">
    <property type="entry name" value="Cu-R_CopD_dom"/>
</dbReference>
<keyword evidence="5" id="KW-0732">Signal</keyword>
<evidence type="ECO:0000256" key="7">
    <source>
        <dbReference type="ARBA" id="ARBA00023008"/>
    </source>
</evidence>
<dbReference type="GO" id="GO:0005507">
    <property type="term" value="F:copper ion binding"/>
    <property type="evidence" value="ECO:0007669"/>
    <property type="project" value="InterPro"/>
</dbReference>
<feature type="transmembrane region" description="Helical" evidence="9">
    <location>
        <begin position="353"/>
        <end position="373"/>
    </location>
</feature>
<comment type="subcellular location">
    <subcellularLocation>
        <location evidence="1">Cell membrane</location>
        <topology evidence="1">Multi-pass membrane protein</topology>
    </subcellularLocation>
</comment>
<evidence type="ECO:0000256" key="2">
    <source>
        <dbReference type="ARBA" id="ARBA00022475"/>
    </source>
</evidence>
<evidence type="ECO:0000313" key="12">
    <source>
        <dbReference type="EMBL" id="CAB4562470.1"/>
    </source>
</evidence>
<dbReference type="InterPro" id="IPR014756">
    <property type="entry name" value="Ig_E-set"/>
</dbReference>
<dbReference type="PANTHER" id="PTHR34820:SF4">
    <property type="entry name" value="INNER MEMBRANE PROTEIN YEBZ"/>
    <property type="match status" value="1"/>
</dbReference>
<dbReference type="InterPro" id="IPR014755">
    <property type="entry name" value="Cu-Rt/internalin_Ig-like"/>
</dbReference>
<organism evidence="12">
    <name type="scientific">freshwater metagenome</name>
    <dbReference type="NCBI Taxonomy" id="449393"/>
    <lineage>
        <taxon>unclassified sequences</taxon>
        <taxon>metagenomes</taxon>
        <taxon>ecological metagenomes</taxon>
    </lineage>
</organism>
<accession>A0A6J6DEI8</accession>
<dbReference type="Pfam" id="PF05425">
    <property type="entry name" value="CopD"/>
    <property type="match status" value="1"/>
</dbReference>
<feature type="transmembrane region" description="Helical" evidence="9">
    <location>
        <begin position="208"/>
        <end position="229"/>
    </location>
</feature>
<feature type="transmembrane region" description="Helical" evidence="9">
    <location>
        <begin position="282"/>
        <end position="301"/>
    </location>
</feature>
<evidence type="ECO:0000256" key="6">
    <source>
        <dbReference type="ARBA" id="ARBA00022989"/>
    </source>
</evidence>
<gene>
    <name evidence="12" type="ORF">UFOPK1704_00011</name>
</gene>
<dbReference type="AlphaFoldDB" id="A0A6J6DEI8"/>
<dbReference type="InterPro" id="IPR007348">
    <property type="entry name" value="CopC_dom"/>
</dbReference>
<keyword evidence="2" id="KW-1003">Cell membrane</keyword>
<feature type="domain" description="CopC" evidence="10">
    <location>
        <begin position="35"/>
        <end position="129"/>
    </location>
</feature>
<dbReference type="Gene3D" id="2.60.40.1220">
    <property type="match status" value="1"/>
</dbReference>
<feature type="transmembrane region" description="Helical" evidence="9">
    <location>
        <begin position="249"/>
        <end position="270"/>
    </location>
</feature>
<feature type="transmembrane region" description="Helical" evidence="9">
    <location>
        <begin position="379"/>
        <end position="402"/>
    </location>
</feature>
<evidence type="ECO:0000256" key="5">
    <source>
        <dbReference type="ARBA" id="ARBA00022729"/>
    </source>
</evidence>